<dbReference type="Pfam" id="PF26563">
    <property type="entry name" value="Rv3660c_N"/>
    <property type="match status" value="1"/>
</dbReference>
<dbReference type="NCBIfam" id="TIGR03815">
    <property type="entry name" value="CpaE_hom_Actino"/>
    <property type="match status" value="1"/>
</dbReference>
<evidence type="ECO:0000313" key="2">
    <source>
        <dbReference type="EMBL" id="GLB65995.1"/>
    </source>
</evidence>
<reference evidence="2 3" key="1">
    <citation type="journal article" date="2023" name="Int. J. Syst. Evol. Microbiol.">
        <title>Arthrobacter mangrovi sp. nov., an actinobacterium isolated from the rhizosphere of a mangrove.</title>
        <authorList>
            <person name="Hamada M."/>
            <person name="Saitou S."/>
            <person name="Enomoto N."/>
            <person name="Nanri K."/>
            <person name="Hidaka K."/>
            <person name="Miura T."/>
            <person name="Tamura T."/>
        </authorList>
    </citation>
    <scope>NUCLEOTIDE SEQUENCE [LARGE SCALE GENOMIC DNA]</scope>
    <source>
        <strain evidence="2 3">NBRC 112813</strain>
    </source>
</reference>
<accession>A0ABQ5MQK8</accession>
<organism evidence="2 3">
    <name type="scientific">Arthrobacter mangrovi</name>
    <dbReference type="NCBI Taxonomy" id="2966350"/>
    <lineage>
        <taxon>Bacteria</taxon>
        <taxon>Bacillati</taxon>
        <taxon>Actinomycetota</taxon>
        <taxon>Actinomycetes</taxon>
        <taxon>Micrococcales</taxon>
        <taxon>Micrococcaceae</taxon>
        <taxon>Arthrobacter</taxon>
    </lineage>
</organism>
<gene>
    <name evidence="2" type="ORF">AHIS1636_04340</name>
</gene>
<dbReference type="Gene3D" id="3.40.50.300">
    <property type="entry name" value="P-loop containing nucleotide triphosphate hydrolases"/>
    <property type="match status" value="1"/>
</dbReference>
<name>A0ABQ5MQK8_9MICC</name>
<feature type="domain" description="Rv3660c-like CheY-like N-terminal" evidence="1">
    <location>
        <begin position="4"/>
        <end position="102"/>
    </location>
</feature>
<evidence type="ECO:0000313" key="3">
    <source>
        <dbReference type="Proteomes" id="UP001209654"/>
    </source>
</evidence>
<proteinExistence type="predicted"/>
<comment type="caution">
    <text evidence="2">The sequence shown here is derived from an EMBL/GenBank/DDBJ whole genome shotgun (WGS) entry which is preliminary data.</text>
</comment>
<dbReference type="EMBL" id="BRVS01000001">
    <property type="protein sequence ID" value="GLB65995.1"/>
    <property type="molecule type" value="Genomic_DNA"/>
</dbReference>
<dbReference type="SUPFAM" id="SSF52540">
    <property type="entry name" value="P-loop containing nucleoside triphosphate hydrolases"/>
    <property type="match status" value="1"/>
</dbReference>
<dbReference type="InterPro" id="IPR022521">
    <property type="entry name" value="Rv3660c"/>
</dbReference>
<evidence type="ECO:0000259" key="1">
    <source>
        <dbReference type="Pfam" id="PF26563"/>
    </source>
</evidence>
<sequence length="350" mass="35477">MLLVTASARLRDEVARVAAAAGVDVSLLEVHDAGHIPEGSVVVLGSDAAARLPRLAADVIVAGFPDESTLLWEQAAAASAHRVAVLPEAAGWLAEYLSRSRHGDARGTVVAVLGTNGGLGCSTLAGWLAADAAARGRTTLLVDTDQLGGGLEAGLGWEQAEGLRWPDLAGVRGSVNPGQLRASLPAAHGFSLLGWGRSGGAVDIPRQAVTEVMTGAAAGFDLVIVDAGRVRAEAGSWLAVADRAVLLMPAGARGIAAAAAAAGFLRPVPTSAVVRGPLPAGMDEDLAAEQAGVELAGYLPRLRGMAAAEDRGRLLEKAAHRSVRRLLRRLGPAVSPAVPPAVSPAVTRAG</sequence>
<keyword evidence="3" id="KW-1185">Reference proteome</keyword>
<dbReference type="InterPro" id="IPR059050">
    <property type="entry name" value="Rv3660c_N"/>
</dbReference>
<protein>
    <recommendedName>
        <fullName evidence="1">Rv3660c-like CheY-like N-terminal domain-containing protein</fullName>
    </recommendedName>
</protein>
<dbReference type="InterPro" id="IPR027417">
    <property type="entry name" value="P-loop_NTPase"/>
</dbReference>
<dbReference type="Proteomes" id="UP001209654">
    <property type="component" value="Unassembled WGS sequence"/>
</dbReference>